<protein>
    <submittedName>
        <fullName evidence="2">Uncharacterized protein</fullName>
    </submittedName>
</protein>
<comment type="caution">
    <text evidence="2">The sequence shown here is derived from an EMBL/GenBank/DDBJ whole genome shotgun (WGS) entry which is preliminary data.</text>
</comment>
<evidence type="ECO:0000313" key="2">
    <source>
        <dbReference type="EMBL" id="KAF9737286.1"/>
    </source>
</evidence>
<reference evidence="2" key="1">
    <citation type="journal article" date="2020" name="Mol. Plant Microbe Interact.">
        <title>Genome Sequence of the Biocontrol Agent Coniothyrium minitans strain Conio (IMI 134523).</title>
        <authorList>
            <person name="Patel D."/>
            <person name="Shittu T.A."/>
            <person name="Baroncelli R."/>
            <person name="Muthumeenakshi S."/>
            <person name="Osborne T.H."/>
            <person name="Janganan T.K."/>
            <person name="Sreenivasaprasad S."/>
        </authorList>
    </citation>
    <scope>NUCLEOTIDE SEQUENCE</scope>
    <source>
        <strain evidence="2">Conio</strain>
    </source>
</reference>
<keyword evidence="1" id="KW-0472">Membrane</keyword>
<sequence>MVAAAQDRFDNLGIDVVKRASELVSSPETKNTVLVAASAFDDLVSRQTQAATKAFLASPDGDWNQGAFVFSLVLMITCLRYISLLLMCSN</sequence>
<name>A0A9P6GKE2_9PLEO</name>
<feature type="transmembrane region" description="Helical" evidence="1">
    <location>
        <begin position="67"/>
        <end position="88"/>
    </location>
</feature>
<proteinExistence type="predicted"/>
<evidence type="ECO:0000256" key="1">
    <source>
        <dbReference type="SAM" id="Phobius"/>
    </source>
</evidence>
<evidence type="ECO:0000313" key="3">
    <source>
        <dbReference type="Proteomes" id="UP000756921"/>
    </source>
</evidence>
<accession>A0A9P6GKE2</accession>
<keyword evidence="3" id="KW-1185">Reference proteome</keyword>
<gene>
    <name evidence="2" type="ORF">PMIN01_05065</name>
</gene>
<organism evidence="2 3">
    <name type="scientific">Paraphaeosphaeria minitans</name>
    <dbReference type="NCBI Taxonomy" id="565426"/>
    <lineage>
        <taxon>Eukaryota</taxon>
        <taxon>Fungi</taxon>
        <taxon>Dikarya</taxon>
        <taxon>Ascomycota</taxon>
        <taxon>Pezizomycotina</taxon>
        <taxon>Dothideomycetes</taxon>
        <taxon>Pleosporomycetidae</taxon>
        <taxon>Pleosporales</taxon>
        <taxon>Massarineae</taxon>
        <taxon>Didymosphaeriaceae</taxon>
        <taxon>Paraphaeosphaeria</taxon>
    </lineage>
</organism>
<dbReference type="OrthoDB" id="16820at2759"/>
<dbReference type="EMBL" id="WJXW01000004">
    <property type="protein sequence ID" value="KAF9737286.1"/>
    <property type="molecule type" value="Genomic_DNA"/>
</dbReference>
<keyword evidence="1" id="KW-1133">Transmembrane helix</keyword>
<dbReference type="Proteomes" id="UP000756921">
    <property type="component" value="Unassembled WGS sequence"/>
</dbReference>
<dbReference type="AlphaFoldDB" id="A0A9P6GKE2"/>
<keyword evidence="1" id="KW-0812">Transmembrane</keyword>